<dbReference type="AlphaFoldDB" id="A0A8A3P677"/>
<evidence type="ECO:0000259" key="1">
    <source>
        <dbReference type="Pfam" id="PF20150"/>
    </source>
</evidence>
<sequence length="350" mass="40586">MSPGSITMHEQLKYCYHCDYGNSIDIPPIHCQNCRYSPKVLTRWLAIEERPKDFYDTENRDSNVNAFTNFKNLPPELRIKIWKLALPSPRVVLLHYYGRSNEYRSPMQISLASVCRESREIVQSLYVKTFGTETAIPKTWFNFEIDTLYIQRYNSVVGGNPNGFLDREKVRNFAVHLLEPSSKTEKTLHELLCIFRNVKVLINVQKRHNEPSQYQELELMDPINIDRLLAFSSLQIIREHNGTAQGSHEVLEDINFDLASKWPIELGEEASNFVSQSLLSTHLREYNEARSSRRCRAQTIYNFLEIKQMMVTTSSMAAKVRGAQNVYQRAEDAHKLLMEKRGFRGVVGTT</sequence>
<dbReference type="PANTHER" id="PTHR35910:SF6">
    <property type="entry name" value="2EXR DOMAIN-CONTAINING PROTEIN"/>
    <property type="match status" value="1"/>
</dbReference>
<gene>
    <name evidence="2" type="ORF">DSL72_000637</name>
</gene>
<dbReference type="Proteomes" id="UP000672032">
    <property type="component" value="Chromosome 2"/>
</dbReference>
<dbReference type="EMBL" id="CP063406">
    <property type="protein sequence ID" value="QSZ31076.1"/>
    <property type="molecule type" value="Genomic_DNA"/>
</dbReference>
<organism evidence="2 3">
    <name type="scientific">Monilinia vaccinii-corymbosi</name>
    <dbReference type="NCBI Taxonomy" id="61207"/>
    <lineage>
        <taxon>Eukaryota</taxon>
        <taxon>Fungi</taxon>
        <taxon>Dikarya</taxon>
        <taxon>Ascomycota</taxon>
        <taxon>Pezizomycotina</taxon>
        <taxon>Leotiomycetes</taxon>
        <taxon>Helotiales</taxon>
        <taxon>Sclerotiniaceae</taxon>
        <taxon>Monilinia</taxon>
    </lineage>
</organism>
<accession>A0A8A3P677</accession>
<evidence type="ECO:0000313" key="3">
    <source>
        <dbReference type="Proteomes" id="UP000672032"/>
    </source>
</evidence>
<dbReference type="OrthoDB" id="3437257at2759"/>
<proteinExistence type="predicted"/>
<name>A0A8A3P677_9HELO</name>
<dbReference type="Pfam" id="PF20150">
    <property type="entry name" value="2EXR"/>
    <property type="match status" value="1"/>
</dbReference>
<feature type="domain" description="2EXR" evidence="1">
    <location>
        <begin position="67"/>
        <end position="148"/>
    </location>
</feature>
<protein>
    <recommendedName>
        <fullName evidence="1">2EXR domain-containing protein</fullName>
    </recommendedName>
</protein>
<reference evidence="2" key="1">
    <citation type="submission" date="2020-10" db="EMBL/GenBank/DDBJ databases">
        <title>Genome Sequence of Monilinia vaccinii-corymbosi Sheds Light on Mummy Berry Disease Infection of Blueberry and Mating Type.</title>
        <authorList>
            <person name="Yow A.G."/>
            <person name="Zhang Y."/>
            <person name="Bansal K."/>
            <person name="Eacker S.M."/>
            <person name="Sullivan S."/>
            <person name="Liachko I."/>
            <person name="Cubeta M.A."/>
            <person name="Rollins J.A."/>
            <person name="Ashrafi H."/>
        </authorList>
    </citation>
    <scope>NUCLEOTIDE SEQUENCE</scope>
    <source>
        <strain evidence="2">RL-1</strain>
    </source>
</reference>
<evidence type="ECO:0000313" key="2">
    <source>
        <dbReference type="EMBL" id="QSZ31076.1"/>
    </source>
</evidence>
<dbReference type="InterPro" id="IPR045518">
    <property type="entry name" value="2EXR"/>
</dbReference>
<dbReference type="PANTHER" id="PTHR35910">
    <property type="entry name" value="2EXR DOMAIN-CONTAINING PROTEIN"/>
    <property type="match status" value="1"/>
</dbReference>
<keyword evidence="3" id="KW-1185">Reference proteome</keyword>